<evidence type="ECO:0000313" key="4">
    <source>
        <dbReference type="EMBL" id="KAG7660617.1"/>
    </source>
</evidence>
<gene>
    <name evidence="4" type="ORF">J8A68_005883</name>
</gene>
<dbReference type="Proteomes" id="UP000694255">
    <property type="component" value="Unassembled WGS sequence"/>
</dbReference>
<feature type="compositionally biased region" description="Basic and acidic residues" evidence="2">
    <location>
        <begin position="178"/>
        <end position="190"/>
    </location>
</feature>
<feature type="domain" description="Transcription factor Iwr1" evidence="3">
    <location>
        <begin position="200"/>
        <end position="281"/>
    </location>
</feature>
<dbReference type="InterPro" id="IPR040150">
    <property type="entry name" value="Iwr1"/>
</dbReference>
<dbReference type="RefSeq" id="XP_049260850.1">
    <property type="nucleotide sequence ID" value="XM_049409997.1"/>
</dbReference>
<name>A0A8J5UH30_9ASCO</name>
<feature type="compositionally biased region" description="Low complexity" evidence="2">
    <location>
        <begin position="41"/>
        <end position="53"/>
    </location>
</feature>
<dbReference type="OrthoDB" id="6255506at2759"/>
<comment type="caution">
    <text evidence="4">The sequence shown here is derived from an EMBL/GenBank/DDBJ whole genome shotgun (WGS) entry which is preliminary data.</text>
</comment>
<feature type="compositionally biased region" description="Acidic residues" evidence="2">
    <location>
        <begin position="191"/>
        <end position="200"/>
    </location>
</feature>
<dbReference type="EMBL" id="JAGSYN010000276">
    <property type="protein sequence ID" value="KAG7660617.1"/>
    <property type="molecule type" value="Genomic_DNA"/>
</dbReference>
<accession>A0A8J5UH30</accession>
<dbReference type="PANTHER" id="PTHR28063:SF1">
    <property type="entry name" value="RNA POLYMERASE II NUCLEAR LOCALIZATION PROTEIN IWR1"/>
    <property type="match status" value="1"/>
</dbReference>
<evidence type="ECO:0000256" key="2">
    <source>
        <dbReference type="SAM" id="MobiDB-lite"/>
    </source>
</evidence>
<feature type="region of interest" description="Disordered" evidence="2">
    <location>
        <begin position="1"/>
        <end position="82"/>
    </location>
</feature>
<sequence>MSETKQQPQPPRILRIKRKRHQDPLQALILEDTRAAKRSKPSSPKVSPKLAPVDSPLSANQQPSQSIQPSQEQQEQPIVEPPSNYVFKLARTDNPSNVNIQDESIINTILSESQTPLDIQDTTNNESQTKKKFIIPRNQIEEDVIIPHELSDMIDSFLISTTATDKPSIPKRKKRGRKDSISPDDHAEHQGEEEEEEEGEYVYDVYHLTTTEPMTTANHPQSQIGYIRFFNDEEDDMNNNNGRGNILMNNEEDNKSGAEVMTDDEDSNAESFYQNDYPSDEDAGVYSDTNNIEAGGDGIGVGVADEEEGYVPHEGIGLKEDEYFEYNEIEDFQLDEEKNDDHDDDDLDEYGDGEYEDENEVGYKRNIFFKSDESDPMAIHRDKIFGRLERMINES</sequence>
<protein>
    <recommendedName>
        <fullName evidence="3">Transcription factor Iwr1 domain-containing protein</fullName>
    </recommendedName>
</protein>
<dbReference type="AlphaFoldDB" id="A0A8J5UH30"/>
<evidence type="ECO:0000256" key="1">
    <source>
        <dbReference type="ARBA" id="ARBA00010218"/>
    </source>
</evidence>
<dbReference type="InterPro" id="IPR013883">
    <property type="entry name" value="TF_Iwr1_dom"/>
</dbReference>
<evidence type="ECO:0000259" key="3">
    <source>
        <dbReference type="Pfam" id="PF08574"/>
    </source>
</evidence>
<dbReference type="Pfam" id="PF08574">
    <property type="entry name" value="Iwr1"/>
    <property type="match status" value="1"/>
</dbReference>
<feature type="compositionally biased region" description="Low complexity" evidence="2">
    <location>
        <begin position="61"/>
        <end position="82"/>
    </location>
</feature>
<reference evidence="4 5" key="1">
    <citation type="journal article" date="2021" name="DNA Res.">
        <title>Genome analysis of Candida subhashii reveals its hybrid nature and dual mitochondrial genome conformations.</title>
        <authorList>
            <person name="Mixao V."/>
            <person name="Hegedusova E."/>
            <person name="Saus E."/>
            <person name="Pryszcz L.P."/>
            <person name="Cillingova A."/>
            <person name="Nosek J."/>
            <person name="Gabaldon T."/>
        </authorList>
    </citation>
    <scope>NUCLEOTIDE SEQUENCE [LARGE SCALE GENOMIC DNA]</scope>
    <source>
        <strain evidence="4 5">CBS 10753</strain>
    </source>
</reference>
<feature type="region of interest" description="Disordered" evidence="2">
    <location>
        <begin position="269"/>
        <end position="303"/>
    </location>
</feature>
<comment type="similarity">
    <text evidence="1">Belongs to the IWR1/SLC7A6OS family.</text>
</comment>
<dbReference type="GO" id="GO:0006606">
    <property type="term" value="P:protein import into nucleus"/>
    <property type="evidence" value="ECO:0007669"/>
    <property type="project" value="InterPro"/>
</dbReference>
<feature type="compositionally biased region" description="Acidic residues" evidence="2">
    <location>
        <begin position="342"/>
        <end position="358"/>
    </location>
</feature>
<dbReference type="GeneID" id="73472683"/>
<dbReference type="GO" id="GO:0005737">
    <property type="term" value="C:cytoplasm"/>
    <property type="evidence" value="ECO:0007669"/>
    <property type="project" value="TreeGrafter"/>
</dbReference>
<proteinExistence type="inferred from homology"/>
<feature type="region of interest" description="Disordered" evidence="2">
    <location>
        <begin position="332"/>
        <end position="358"/>
    </location>
</feature>
<dbReference type="PANTHER" id="PTHR28063">
    <property type="entry name" value="RNA POLYMERASE II NUCLEAR LOCALIZATION PROTEIN IWR1"/>
    <property type="match status" value="1"/>
</dbReference>
<organism evidence="4 5">
    <name type="scientific">[Candida] subhashii</name>
    <dbReference type="NCBI Taxonomy" id="561895"/>
    <lineage>
        <taxon>Eukaryota</taxon>
        <taxon>Fungi</taxon>
        <taxon>Dikarya</taxon>
        <taxon>Ascomycota</taxon>
        <taxon>Saccharomycotina</taxon>
        <taxon>Pichiomycetes</taxon>
        <taxon>Debaryomycetaceae</taxon>
        <taxon>Spathaspora</taxon>
    </lineage>
</organism>
<keyword evidence="5" id="KW-1185">Reference proteome</keyword>
<feature type="region of interest" description="Disordered" evidence="2">
    <location>
        <begin position="166"/>
        <end position="200"/>
    </location>
</feature>
<evidence type="ECO:0000313" key="5">
    <source>
        <dbReference type="Proteomes" id="UP000694255"/>
    </source>
</evidence>